<feature type="compositionally biased region" description="Polar residues" evidence="1">
    <location>
        <begin position="103"/>
        <end position="114"/>
    </location>
</feature>
<feature type="region of interest" description="Disordered" evidence="1">
    <location>
        <begin position="374"/>
        <end position="429"/>
    </location>
</feature>
<reference evidence="2" key="1">
    <citation type="submission" date="2023-03" db="EMBL/GenBank/DDBJ databases">
        <title>Massive genome expansion in bonnet fungi (Mycena s.s.) driven by repeated elements and novel gene families across ecological guilds.</title>
        <authorList>
            <consortium name="Lawrence Berkeley National Laboratory"/>
            <person name="Harder C.B."/>
            <person name="Miyauchi S."/>
            <person name="Viragh M."/>
            <person name="Kuo A."/>
            <person name="Thoen E."/>
            <person name="Andreopoulos B."/>
            <person name="Lu D."/>
            <person name="Skrede I."/>
            <person name="Drula E."/>
            <person name="Henrissat B."/>
            <person name="Morin E."/>
            <person name="Kohler A."/>
            <person name="Barry K."/>
            <person name="LaButti K."/>
            <person name="Morin E."/>
            <person name="Salamov A."/>
            <person name="Lipzen A."/>
            <person name="Mereny Z."/>
            <person name="Hegedus B."/>
            <person name="Baldrian P."/>
            <person name="Stursova M."/>
            <person name="Weitz H."/>
            <person name="Taylor A."/>
            <person name="Grigoriev I.V."/>
            <person name="Nagy L.G."/>
            <person name="Martin F."/>
            <person name="Kauserud H."/>
        </authorList>
    </citation>
    <scope>NUCLEOTIDE SEQUENCE</scope>
    <source>
        <strain evidence="2">CBHHK182m</strain>
    </source>
</reference>
<dbReference type="InterPro" id="IPR016130">
    <property type="entry name" value="Tyr_Pase_AS"/>
</dbReference>
<dbReference type="Gene3D" id="3.90.190.10">
    <property type="entry name" value="Protein tyrosine phosphatase superfamily"/>
    <property type="match status" value="1"/>
</dbReference>
<feature type="compositionally biased region" description="Polar residues" evidence="1">
    <location>
        <begin position="167"/>
        <end position="176"/>
    </location>
</feature>
<feature type="region of interest" description="Disordered" evidence="1">
    <location>
        <begin position="97"/>
        <end position="181"/>
    </location>
</feature>
<dbReference type="EMBL" id="JARKIB010000024">
    <property type="protein sequence ID" value="KAJ7766251.1"/>
    <property type="molecule type" value="Genomic_DNA"/>
</dbReference>
<feature type="compositionally biased region" description="Low complexity" evidence="1">
    <location>
        <begin position="396"/>
        <end position="417"/>
    </location>
</feature>
<evidence type="ECO:0000313" key="2">
    <source>
        <dbReference type="EMBL" id="KAJ7766251.1"/>
    </source>
</evidence>
<gene>
    <name evidence="2" type="ORF">B0H16DRAFT_1454135</name>
</gene>
<dbReference type="CDD" id="cd14498">
    <property type="entry name" value="DSP"/>
    <property type="match status" value="1"/>
</dbReference>
<feature type="region of interest" description="Disordered" evidence="1">
    <location>
        <begin position="1"/>
        <end position="45"/>
    </location>
</feature>
<sequence length="487" mass="49843">MAIVHAPSPYVGPSSHPHPTRTPRRAASPYARSASAGSHPHSRPKGLPLSLSIALNVPLRAVGVDQVASAADFTCSSPLAGGSPSPTRIRRHTTAAKLESHLAVTSPTPSPSLRSYSASNSDSADSDSNSNSNYTSFAASPTTTNSNLPTPGLSTPSSTDSPTFTPGLQSPTSPTLSPIAFSYPRAGQNRRRFPTARSPPSFSLITPHLAIADLAFAESADLLERAGVTHVVSVLGERAQIPSSIPPSHCLHVPLDDAPFAELVGALGPVVTWVRGVMREAGVFGAGSCAFGSHEASCCAHDAAFHDGAESGEKPKPIRILIHCAHGISRSPAVGAALLVALPLVDDVPLLDSPAAAEMDVDEDAEMDGAQWTTSPVALSSSPASSYADLPPPSASLPATSASSSPLPLTSTTASSLGNADAPPPRPVRRTLSAPAALAYVAARRPAADVNWGFRAQLSEWEGTIDAKDGTTTGTTGGTTSTTGEVN</sequence>
<dbReference type="SUPFAM" id="SSF52799">
    <property type="entry name" value="(Phosphotyrosine protein) phosphatases II"/>
    <property type="match status" value="1"/>
</dbReference>
<evidence type="ECO:0000256" key="1">
    <source>
        <dbReference type="SAM" id="MobiDB-lite"/>
    </source>
</evidence>
<comment type="caution">
    <text evidence="2">The sequence shown here is derived from an EMBL/GenBank/DDBJ whole genome shotgun (WGS) entry which is preliminary data.</text>
</comment>
<dbReference type="PROSITE" id="PS00383">
    <property type="entry name" value="TYR_PHOSPHATASE_1"/>
    <property type="match status" value="1"/>
</dbReference>
<feature type="compositionally biased region" description="Low complexity" evidence="1">
    <location>
        <begin position="115"/>
        <end position="166"/>
    </location>
</feature>
<dbReference type="PANTHER" id="PTHR46377:SF1">
    <property type="entry name" value="DUAL SPECIFICITY PROTEIN PHOSPHATASE 19"/>
    <property type="match status" value="1"/>
</dbReference>
<feature type="compositionally biased region" description="Low complexity" evidence="1">
    <location>
        <begin position="374"/>
        <end position="389"/>
    </location>
</feature>
<dbReference type="PANTHER" id="PTHR46377">
    <property type="entry name" value="DUAL SPECIFICITY PROTEIN PHOSPHATASE 19"/>
    <property type="match status" value="1"/>
</dbReference>
<proteinExistence type="predicted"/>
<dbReference type="InterPro" id="IPR029021">
    <property type="entry name" value="Prot-tyrosine_phosphatase-like"/>
</dbReference>
<name>A0AAD7NLK1_9AGAR</name>
<keyword evidence="3" id="KW-1185">Reference proteome</keyword>
<dbReference type="GO" id="GO:0005737">
    <property type="term" value="C:cytoplasm"/>
    <property type="evidence" value="ECO:0007669"/>
    <property type="project" value="TreeGrafter"/>
</dbReference>
<dbReference type="Proteomes" id="UP001215598">
    <property type="component" value="Unassembled WGS sequence"/>
</dbReference>
<dbReference type="AlphaFoldDB" id="A0AAD7NLK1"/>
<protein>
    <submittedName>
        <fullName evidence="2">Uncharacterized protein</fullName>
    </submittedName>
</protein>
<feature type="compositionally biased region" description="Low complexity" evidence="1">
    <location>
        <begin position="25"/>
        <end position="36"/>
    </location>
</feature>
<feature type="compositionally biased region" description="Low complexity" evidence="1">
    <location>
        <begin position="470"/>
        <end position="487"/>
    </location>
</feature>
<accession>A0AAD7NLK1</accession>
<feature type="region of interest" description="Disordered" evidence="1">
    <location>
        <begin position="465"/>
        <end position="487"/>
    </location>
</feature>
<evidence type="ECO:0000313" key="3">
    <source>
        <dbReference type="Proteomes" id="UP001215598"/>
    </source>
</evidence>
<dbReference type="GO" id="GO:0008579">
    <property type="term" value="F:JUN kinase phosphatase activity"/>
    <property type="evidence" value="ECO:0007669"/>
    <property type="project" value="TreeGrafter"/>
</dbReference>
<organism evidence="2 3">
    <name type="scientific">Mycena metata</name>
    <dbReference type="NCBI Taxonomy" id="1033252"/>
    <lineage>
        <taxon>Eukaryota</taxon>
        <taxon>Fungi</taxon>
        <taxon>Dikarya</taxon>
        <taxon>Basidiomycota</taxon>
        <taxon>Agaricomycotina</taxon>
        <taxon>Agaricomycetes</taxon>
        <taxon>Agaricomycetidae</taxon>
        <taxon>Agaricales</taxon>
        <taxon>Marasmiineae</taxon>
        <taxon>Mycenaceae</taxon>
        <taxon>Mycena</taxon>
    </lineage>
</organism>